<dbReference type="GO" id="GO:0005737">
    <property type="term" value="C:cytoplasm"/>
    <property type="evidence" value="ECO:0000318"/>
    <property type="project" value="GO_Central"/>
</dbReference>
<dbReference type="GO" id="GO:0005634">
    <property type="term" value="C:nucleus"/>
    <property type="evidence" value="ECO:0000318"/>
    <property type="project" value="GO_Central"/>
</dbReference>
<dbReference type="SMART" id="SM00156">
    <property type="entry name" value="PP2Ac"/>
    <property type="match status" value="1"/>
</dbReference>
<gene>
    <name evidence="3" type="ORF">TVAG_148620</name>
</gene>
<name>A2FF06_TRIV3</name>
<protein>
    <recommendedName>
        <fullName evidence="1">Serine/threonine-protein phosphatase</fullName>
        <ecNumber evidence="1">3.1.3.16</ecNumber>
    </recommendedName>
</protein>
<dbReference type="Proteomes" id="UP000001542">
    <property type="component" value="Unassembled WGS sequence"/>
</dbReference>
<dbReference type="InterPro" id="IPR029052">
    <property type="entry name" value="Metallo-depent_PP-like"/>
</dbReference>
<keyword evidence="4" id="KW-1185">Reference proteome</keyword>
<dbReference type="VEuPathDB" id="TrichDB:TVAG_148620"/>
<evidence type="ECO:0000313" key="4">
    <source>
        <dbReference type="Proteomes" id="UP000001542"/>
    </source>
</evidence>
<dbReference type="SMR" id="A2FF06"/>
<dbReference type="InterPro" id="IPR050341">
    <property type="entry name" value="PP1_catalytic_subunit"/>
</dbReference>
<dbReference type="SUPFAM" id="SSF56300">
    <property type="entry name" value="Metallo-dependent phosphatases"/>
    <property type="match status" value="1"/>
</dbReference>
<evidence type="ECO:0000313" key="3">
    <source>
        <dbReference type="EMBL" id="EAX96510.1"/>
    </source>
</evidence>
<dbReference type="Pfam" id="PF00149">
    <property type="entry name" value="Metallophos"/>
    <property type="match status" value="1"/>
</dbReference>
<dbReference type="PANTHER" id="PTHR11668">
    <property type="entry name" value="SERINE/THREONINE PROTEIN PHOSPHATASE"/>
    <property type="match status" value="1"/>
</dbReference>
<dbReference type="InterPro" id="IPR004843">
    <property type="entry name" value="Calcineurin-like_PHP"/>
</dbReference>
<proteinExistence type="inferred from homology"/>
<evidence type="ECO:0000259" key="2">
    <source>
        <dbReference type="PROSITE" id="PS00125"/>
    </source>
</evidence>
<dbReference type="InterPro" id="IPR006186">
    <property type="entry name" value="Ser/Thr-sp_prot-phosphatase"/>
</dbReference>
<dbReference type="EC" id="3.1.3.16" evidence="1"/>
<dbReference type="Gene3D" id="3.60.21.10">
    <property type="match status" value="1"/>
</dbReference>
<dbReference type="AlphaFoldDB" id="A2FF06"/>
<dbReference type="GO" id="GO:0004722">
    <property type="term" value="F:protein serine/threonine phosphatase activity"/>
    <property type="evidence" value="ECO:0000318"/>
    <property type="project" value="GO_Central"/>
</dbReference>
<accession>A2FF06</accession>
<dbReference type="VEuPathDB" id="TrichDB:TVAGG3_0661150"/>
<dbReference type="EMBL" id="DS113755">
    <property type="protein sequence ID" value="EAX96510.1"/>
    <property type="molecule type" value="Genomic_DNA"/>
</dbReference>
<feature type="domain" description="Serine/threonine specific protein phosphatases" evidence="2">
    <location>
        <begin position="127"/>
        <end position="132"/>
    </location>
</feature>
<evidence type="ECO:0000256" key="1">
    <source>
        <dbReference type="RuleBase" id="RU004273"/>
    </source>
</evidence>
<comment type="similarity">
    <text evidence="1">Belongs to the PPP phosphatase family.</text>
</comment>
<organism evidence="3 4">
    <name type="scientific">Trichomonas vaginalis (strain ATCC PRA-98 / G3)</name>
    <dbReference type="NCBI Taxonomy" id="412133"/>
    <lineage>
        <taxon>Eukaryota</taxon>
        <taxon>Metamonada</taxon>
        <taxon>Parabasalia</taxon>
        <taxon>Trichomonadida</taxon>
        <taxon>Trichomonadidae</taxon>
        <taxon>Trichomonas</taxon>
    </lineage>
</organism>
<dbReference type="PANTHER" id="PTHR11668:SF494">
    <property type="entry name" value="PROTEIN PHOSPHATASE, PUTATIVE-RELATED"/>
    <property type="match status" value="1"/>
</dbReference>
<dbReference type="PRINTS" id="PR00114">
    <property type="entry name" value="STPHPHTASE"/>
</dbReference>
<sequence>MLRDQCLYYFREFLVAISGDVSAYASRKKQLILPQIPLQFVKNIIREVTIIFKNEPNLLSIKAPVVVCGDLHGHILDLFRILKQCGSPEAKKFIFLGDIVDRGEFSVECIILIYIMKIVWPDNVSIIRGNHEFGYLCSQCGFLEQLLSSYGEPMLFQYFISSFNYNTSLCIHGGLSPSLQLLSQIKNLQRPVEDWEDDVLNGLVWSDPDVSGYCDEFSPSSRGTGYLYGQACVERFLRKNGLKYLIRGHECVQDGLRVTFNSVITVFSASNYCGVSNNDGAYILMKSDDTYDIKPLPALDYLLRSYVIFSKGKTENERPLVKISEPKSARIIQPKPLHSPMNNQSIKSPRVSFTKNKLPALPAHNRARN</sequence>
<dbReference type="RefSeq" id="XP_001309440.1">
    <property type="nucleotide sequence ID" value="XM_001309439.1"/>
</dbReference>
<dbReference type="CDD" id="cd00144">
    <property type="entry name" value="MPP_PPP_family"/>
    <property type="match status" value="1"/>
</dbReference>
<dbReference type="STRING" id="5722.A2FF06"/>
<dbReference type="eggNOG" id="KOG0374">
    <property type="taxonomic scope" value="Eukaryota"/>
</dbReference>
<comment type="catalytic activity">
    <reaction evidence="1">
        <text>O-phospho-L-threonyl-[protein] + H2O = L-threonyl-[protein] + phosphate</text>
        <dbReference type="Rhea" id="RHEA:47004"/>
        <dbReference type="Rhea" id="RHEA-COMP:11060"/>
        <dbReference type="Rhea" id="RHEA-COMP:11605"/>
        <dbReference type="ChEBI" id="CHEBI:15377"/>
        <dbReference type="ChEBI" id="CHEBI:30013"/>
        <dbReference type="ChEBI" id="CHEBI:43474"/>
        <dbReference type="ChEBI" id="CHEBI:61977"/>
        <dbReference type="EC" id="3.1.3.16"/>
    </reaction>
</comment>
<dbReference type="PROSITE" id="PS00125">
    <property type="entry name" value="SER_THR_PHOSPHATASE"/>
    <property type="match status" value="1"/>
</dbReference>
<reference evidence="3" key="2">
    <citation type="journal article" date="2007" name="Science">
        <title>Draft genome sequence of the sexually transmitted pathogen Trichomonas vaginalis.</title>
        <authorList>
            <person name="Carlton J.M."/>
            <person name="Hirt R.P."/>
            <person name="Silva J.C."/>
            <person name="Delcher A.L."/>
            <person name="Schatz M."/>
            <person name="Zhao Q."/>
            <person name="Wortman J.R."/>
            <person name="Bidwell S.L."/>
            <person name="Alsmark U.C.M."/>
            <person name="Besteiro S."/>
            <person name="Sicheritz-Ponten T."/>
            <person name="Noel C.J."/>
            <person name="Dacks J.B."/>
            <person name="Foster P.G."/>
            <person name="Simillion C."/>
            <person name="Van de Peer Y."/>
            <person name="Miranda-Saavedra D."/>
            <person name="Barton G.J."/>
            <person name="Westrop G.D."/>
            <person name="Mueller S."/>
            <person name="Dessi D."/>
            <person name="Fiori P.L."/>
            <person name="Ren Q."/>
            <person name="Paulsen I."/>
            <person name="Zhang H."/>
            <person name="Bastida-Corcuera F.D."/>
            <person name="Simoes-Barbosa A."/>
            <person name="Brown M.T."/>
            <person name="Hayes R.D."/>
            <person name="Mukherjee M."/>
            <person name="Okumura C.Y."/>
            <person name="Schneider R."/>
            <person name="Smith A.J."/>
            <person name="Vanacova S."/>
            <person name="Villalvazo M."/>
            <person name="Haas B.J."/>
            <person name="Pertea M."/>
            <person name="Feldblyum T.V."/>
            <person name="Utterback T.R."/>
            <person name="Shu C.L."/>
            <person name="Osoegawa K."/>
            <person name="de Jong P.J."/>
            <person name="Hrdy I."/>
            <person name="Horvathova L."/>
            <person name="Zubacova Z."/>
            <person name="Dolezal P."/>
            <person name="Malik S.B."/>
            <person name="Logsdon J.M. Jr."/>
            <person name="Henze K."/>
            <person name="Gupta A."/>
            <person name="Wang C.C."/>
            <person name="Dunne R.L."/>
            <person name="Upcroft J.A."/>
            <person name="Upcroft P."/>
            <person name="White O."/>
            <person name="Salzberg S.L."/>
            <person name="Tang P."/>
            <person name="Chiu C.-H."/>
            <person name="Lee Y.-S."/>
            <person name="Embley T.M."/>
            <person name="Coombs G.H."/>
            <person name="Mottram J.C."/>
            <person name="Tachezy J."/>
            <person name="Fraser-Liggett C.M."/>
            <person name="Johnson P.J."/>
        </authorList>
    </citation>
    <scope>NUCLEOTIDE SEQUENCE [LARGE SCALE GENOMIC DNA]</scope>
    <source>
        <strain evidence="3">G3</strain>
    </source>
</reference>
<reference evidence="3" key="1">
    <citation type="submission" date="2006-10" db="EMBL/GenBank/DDBJ databases">
        <authorList>
            <person name="Amadeo P."/>
            <person name="Zhao Q."/>
            <person name="Wortman J."/>
            <person name="Fraser-Liggett C."/>
            <person name="Carlton J."/>
        </authorList>
    </citation>
    <scope>NUCLEOTIDE SEQUENCE</scope>
    <source>
        <strain evidence="3">G3</strain>
    </source>
</reference>
<dbReference type="OrthoDB" id="10463461at2759"/>
<dbReference type="KEGG" id="tva:4754283"/>
<keyword evidence="1" id="KW-0378">Hydrolase</keyword>
<dbReference type="InParanoid" id="A2FF06"/>